<dbReference type="Pfam" id="PF00069">
    <property type="entry name" value="Pkinase"/>
    <property type="match status" value="1"/>
</dbReference>
<dbReference type="OMA" id="CEYSTLV"/>
<dbReference type="SUPFAM" id="SSF56112">
    <property type="entry name" value="Protein kinase-like (PK-like)"/>
    <property type="match status" value="1"/>
</dbReference>
<keyword evidence="4" id="KW-0677">Repeat</keyword>
<keyword evidence="3" id="KW-0812">Transmembrane</keyword>
<keyword evidence="9" id="KW-1185">Reference proteome</keyword>
<dbReference type="Proteomes" id="UP000238479">
    <property type="component" value="Chromosome 4"/>
</dbReference>
<evidence type="ECO:0000313" key="8">
    <source>
        <dbReference type="EMBL" id="PRQ37496.1"/>
    </source>
</evidence>
<sequence length="79" mass="9235">MQHRNLVKVITICSNPDIRALLLEYMSNGSLEKWLYCRLHNYCLNLLQRVNILVDISSALEYLHHCQLEVVVHCDLKPS</sequence>
<keyword evidence="5" id="KW-1133">Transmembrane helix</keyword>
<dbReference type="GO" id="GO:0005524">
    <property type="term" value="F:ATP binding"/>
    <property type="evidence" value="ECO:0007669"/>
    <property type="project" value="InterPro"/>
</dbReference>
<proteinExistence type="predicted"/>
<dbReference type="PROSITE" id="PS50011">
    <property type="entry name" value="PROTEIN_KINASE_DOM"/>
    <property type="match status" value="1"/>
</dbReference>
<comment type="subcellular location">
    <subcellularLocation>
        <location evidence="1">Membrane</location>
    </subcellularLocation>
</comment>
<dbReference type="GO" id="GO:0016020">
    <property type="term" value="C:membrane"/>
    <property type="evidence" value="ECO:0007669"/>
    <property type="project" value="UniProtKB-SubCell"/>
</dbReference>
<dbReference type="AlphaFoldDB" id="A0A2P6QTK1"/>
<dbReference type="PANTHER" id="PTHR27008:SF497">
    <property type="entry name" value="OS11G0695000 PROTEIN"/>
    <property type="match status" value="1"/>
</dbReference>
<reference evidence="8 9" key="1">
    <citation type="journal article" date="2018" name="Nat. Genet.">
        <title>The Rosa genome provides new insights in the design of modern roses.</title>
        <authorList>
            <person name="Bendahmane M."/>
        </authorList>
    </citation>
    <scope>NUCLEOTIDE SEQUENCE [LARGE SCALE GENOMIC DNA]</scope>
    <source>
        <strain evidence="9">cv. Old Blush</strain>
    </source>
</reference>
<evidence type="ECO:0000256" key="6">
    <source>
        <dbReference type="ARBA" id="ARBA00023136"/>
    </source>
</evidence>
<evidence type="ECO:0000256" key="1">
    <source>
        <dbReference type="ARBA" id="ARBA00004370"/>
    </source>
</evidence>
<evidence type="ECO:0000256" key="4">
    <source>
        <dbReference type="ARBA" id="ARBA00022737"/>
    </source>
</evidence>
<protein>
    <recommendedName>
        <fullName evidence="7">Protein kinase domain-containing protein</fullName>
    </recommendedName>
</protein>
<evidence type="ECO:0000256" key="5">
    <source>
        <dbReference type="ARBA" id="ARBA00022989"/>
    </source>
</evidence>
<evidence type="ECO:0000256" key="2">
    <source>
        <dbReference type="ARBA" id="ARBA00022614"/>
    </source>
</evidence>
<feature type="domain" description="Protein kinase" evidence="7">
    <location>
        <begin position="1"/>
        <end position="79"/>
    </location>
</feature>
<evidence type="ECO:0000313" key="9">
    <source>
        <dbReference type="Proteomes" id="UP000238479"/>
    </source>
</evidence>
<comment type="caution">
    <text evidence="8">The sequence shown here is derived from an EMBL/GenBank/DDBJ whole genome shotgun (WGS) entry which is preliminary data.</text>
</comment>
<dbReference type="GO" id="GO:0004672">
    <property type="term" value="F:protein kinase activity"/>
    <property type="evidence" value="ECO:0007669"/>
    <property type="project" value="InterPro"/>
</dbReference>
<evidence type="ECO:0000259" key="7">
    <source>
        <dbReference type="PROSITE" id="PS50011"/>
    </source>
</evidence>
<keyword evidence="8" id="KW-0808">Transferase</keyword>
<dbReference type="EMBL" id="PDCK01000042">
    <property type="protein sequence ID" value="PRQ37496.1"/>
    <property type="molecule type" value="Genomic_DNA"/>
</dbReference>
<dbReference type="Gene3D" id="1.10.510.10">
    <property type="entry name" value="Transferase(Phosphotransferase) domain 1"/>
    <property type="match status" value="1"/>
</dbReference>
<organism evidence="8 9">
    <name type="scientific">Rosa chinensis</name>
    <name type="common">China rose</name>
    <dbReference type="NCBI Taxonomy" id="74649"/>
    <lineage>
        <taxon>Eukaryota</taxon>
        <taxon>Viridiplantae</taxon>
        <taxon>Streptophyta</taxon>
        <taxon>Embryophyta</taxon>
        <taxon>Tracheophyta</taxon>
        <taxon>Spermatophyta</taxon>
        <taxon>Magnoliopsida</taxon>
        <taxon>eudicotyledons</taxon>
        <taxon>Gunneridae</taxon>
        <taxon>Pentapetalae</taxon>
        <taxon>rosids</taxon>
        <taxon>fabids</taxon>
        <taxon>Rosales</taxon>
        <taxon>Rosaceae</taxon>
        <taxon>Rosoideae</taxon>
        <taxon>Rosoideae incertae sedis</taxon>
        <taxon>Rosa</taxon>
    </lineage>
</organism>
<keyword evidence="2" id="KW-0433">Leucine-rich repeat</keyword>
<gene>
    <name evidence="8" type="ORF">RchiOBHm_Chr4g0403201</name>
</gene>
<name>A0A2P6QTK1_ROSCH</name>
<dbReference type="InterPro" id="IPR011009">
    <property type="entry name" value="Kinase-like_dom_sf"/>
</dbReference>
<evidence type="ECO:0000256" key="3">
    <source>
        <dbReference type="ARBA" id="ARBA00022692"/>
    </source>
</evidence>
<keyword evidence="6" id="KW-0472">Membrane</keyword>
<dbReference type="Gramene" id="PRQ37496">
    <property type="protein sequence ID" value="PRQ37496"/>
    <property type="gene ID" value="RchiOBHm_Chr4g0403201"/>
</dbReference>
<dbReference type="InterPro" id="IPR000719">
    <property type="entry name" value="Prot_kinase_dom"/>
</dbReference>
<dbReference type="PANTHER" id="PTHR27008">
    <property type="entry name" value="OS04G0122200 PROTEIN"/>
    <property type="match status" value="1"/>
</dbReference>
<accession>A0A2P6QTK1</accession>
<dbReference type="InterPro" id="IPR051809">
    <property type="entry name" value="Plant_receptor-like_S/T_kinase"/>
</dbReference>